<dbReference type="Proteomes" id="UP000789525">
    <property type="component" value="Unassembled WGS sequence"/>
</dbReference>
<accession>A0ACA9N5B8</accession>
<gene>
    <name evidence="1" type="ORF">ACOLOM_LOCUS7515</name>
</gene>
<dbReference type="EMBL" id="CAJVPT010017522">
    <property type="protein sequence ID" value="CAG8627056.1"/>
    <property type="molecule type" value="Genomic_DNA"/>
</dbReference>
<protein>
    <submittedName>
        <fullName evidence="1">7457_t:CDS:1</fullName>
    </submittedName>
</protein>
<evidence type="ECO:0000313" key="1">
    <source>
        <dbReference type="EMBL" id="CAG8627056.1"/>
    </source>
</evidence>
<name>A0ACA9N5B8_9GLOM</name>
<feature type="non-terminal residue" evidence="1">
    <location>
        <position position="1"/>
    </location>
</feature>
<proteinExistence type="predicted"/>
<comment type="caution">
    <text evidence="1">The sequence shown here is derived from an EMBL/GenBank/DDBJ whole genome shotgun (WGS) entry which is preliminary data.</text>
</comment>
<organism evidence="1 2">
    <name type="scientific">Acaulospora colombiana</name>
    <dbReference type="NCBI Taxonomy" id="27376"/>
    <lineage>
        <taxon>Eukaryota</taxon>
        <taxon>Fungi</taxon>
        <taxon>Fungi incertae sedis</taxon>
        <taxon>Mucoromycota</taxon>
        <taxon>Glomeromycotina</taxon>
        <taxon>Glomeromycetes</taxon>
        <taxon>Diversisporales</taxon>
        <taxon>Acaulosporaceae</taxon>
        <taxon>Acaulospora</taxon>
    </lineage>
</organism>
<feature type="non-terminal residue" evidence="1">
    <location>
        <position position="182"/>
    </location>
</feature>
<reference evidence="1" key="1">
    <citation type="submission" date="2021-06" db="EMBL/GenBank/DDBJ databases">
        <authorList>
            <person name="Kallberg Y."/>
            <person name="Tangrot J."/>
            <person name="Rosling A."/>
        </authorList>
    </citation>
    <scope>NUCLEOTIDE SEQUENCE</scope>
    <source>
        <strain evidence="1">CL356</strain>
    </source>
</reference>
<evidence type="ECO:0000313" key="2">
    <source>
        <dbReference type="Proteomes" id="UP000789525"/>
    </source>
</evidence>
<sequence>RDVGYLTRPLWDKDMDPWNVTNHYYAFGVPAEKLCKLHNWTPRKKRPKIFDAVIFSVELDLLEIRLRELWDVVDHFIILESDKTFTGEEKEMLFANNRDKFSWAEQKIVYRPCNYLTPLGKGENPFRNEAKMRICMNNIIRESGIRPGDLVINADVDEIPYSHTIDLVRSCEGYPKKLHLEM</sequence>
<keyword evidence="2" id="KW-1185">Reference proteome</keyword>